<dbReference type="Pfam" id="PF00512">
    <property type="entry name" value="HisKA"/>
    <property type="match status" value="1"/>
</dbReference>
<dbReference type="InterPro" id="IPR035965">
    <property type="entry name" value="PAS-like_dom_sf"/>
</dbReference>
<evidence type="ECO:0000256" key="4">
    <source>
        <dbReference type="PROSITE-ProRule" id="PRU00169"/>
    </source>
</evidence>
<dbReference type="SUPFAM" id="SSF55874">
    <property type="entry name" value="ATPase domain of HSP90 chaperone/DNA topoisomerase II/histidine kinase"/>
    <property type="match status" value="1"/>
</dbReference>
<dbReference type="PROSITE" id="PS50109">
    <property type="entry name" value="HIS_KIN"/>
    <property type="match status" value="1"/>
</dbReference>
<dbReference type="InterPro" id="IPR000014">
    <property type="entry name" value="PAS"/>
</dbReference>
<feature type="modified residue" description="4-aspartylphosphate" evidence="4">
    <location>
        <position position="655"/>
    </location>
</feature>
<dbReference type="CDD" id="cd00082">
    <property type="entry name" value="HisKA"/>
    <property type="match status" value="1"/>
</dbReference>
<name>B9Z4D9_9NEIS</name>
<dbReference type="Gene3D" id="3.40.50.2300">
    <property type="match status" value="1"/>
</dbReference>
<dbReference type="InterPro" id="IPR011006">
    <property type="entry name" value="CheY-like_superfamily"/>
</dbReference>
<evidence type="ECO:0000259" key="6">
    <source>
        <dbReference type="PROSITE" id="PS50110"/>
    </source>
</evidence>
<dbReference type="SMART" id="SM00388">
    <property type="entry name" value="HisKA"/>
    <property type="match status" value="1"/>
</dbReference>
<feature type="domain" description="PAC" evidence="8">
    <location>
        <begin position="297"/>
        <end position="349"/>
    </location>
</feature>
<evidence type="ECO:0000259" key="8">
    <source>
        <dbReference type="PROSITE" id="PS50113"/>
    </source>
</evidence>
<dbReference type="InterPro" id="IPR036097">
    <property type="entry name" value="HisK_dim/P_sf"/>
</dbReference>
<dbReference type="InterPro" id="IPR003594">
    <property type="entry name" value="HATPase_dom"/>
</dbReference>
<dbReference type="PANTHER" id="PTHR43065">
    <property type="entry name" value="SENSOR HISTIDINE KINASE"/>
    <property type="match status" value="1"/>
</dbReference>
<dbReference type="SMART" id="SM00387">
    <property type="entry name" value="HATPase_c"/>
    <property type="match status" value="1"/>
</dbReference>
<dbReference type="InterPro" id="IPR004358">
    <property type="entry name" value="Sig_transdc_His_kin-like_C"/>
</dbReference>
<dbReference type="NCBIfam" id="TIGR00229">
    <property type="entry name" value="sensory_box"/>
    <property type="match status" value="1"/>
</dbReference>
<dbReference type="InterPro" id="IPR001789">
    <property type="entry name" value="Sig_transdc_resp-reg_receiver"/>
</dbReference>
<dbReference type="PROSITE" id="PS50112">
    <property type="entry name" value="PAS"/>
    <property type="match status" value="1"/>
</dbReference>
<keyword evidence="9" id="KW-0808">Transferase</keyword>
<dbReference type="Pfam" id="PF02518">
    <property type="entry name" value="HATPase_c"/>
    <property type="match status" value="1"/>
</dbReference>
<reference evidence="9 10" key="1">
    <citation type="submission" date="2009-02" db="EMBL/GenBank/DDBJ databases">
        <title>Sequencing of the draft genome and assembly of Lutiella nitroferrum 2002.</title>
        <authorList>
            <consortium name="US DOE Joint Genome Institute (JGI-PGF)"/>
            <person name="Lucas S."/>
            <person name="Copeland A."/>
            <person name="Lapidus A."/>
            <person name="Glavina del Rio T."/>
            <person name="Tice H."/>
            <person name="Bruce D."/>
            <person name="Goodwin L."/>
            <person name="Pitluck S."/>
            <person name="Larimer F."/>
            <person name="Land M.L."/>
            <person name="Hauser L."/>
            <person name="Coates J.D."/>
        </authorList>
    </citation>
    <scope>NUCLEOTIDE SEQUENCE [LARGE SCALE GENOMIC DNA]</scope>
    <source>
        <strain evidence="9 10">2002</strain>
    </source>
</reference>
<dbReference type="PRINTS" id="PR00344">
    <property type="entry name" value="BCTRLSENSOR"/>
</dbReference>
<protein>
    <recommendedName>
        <fullName evidence="2">histidine kinase</fullName>
        <ecNumber evidence="2">2.7.13.3</ecNumber>
    </recommendedName>
</protein>
<dbReference type="InterPro" id="IPR003661">
    <property type="entry name" value="HisK_dim/P_dom"/>
</dbReference>
<accession>B9Z4D9</accession>
<dbReference type="SUPFAM" id="SSF52172">
    <property type="entry name" value="CheY-like"/>
    <property type="match status" value="1"/>
</dbReference>
<dbReference type="EC" id="2.7.13.3" evidence="2"/>
<dbReference type="Pfam" id="PF12860">
    <property type="entry name" value="PAS_7"/>
    <property type="match status" value="1"/>
</dbReference>
<sequence>MNFSRNVLNCNEGRLPGCHAPGHGTMSLLPLLEWDEIAMDSGKSTPVADEEGFSAALERHELLYAGLDLIDQGLTVFDANLRLVAWNQAFLDLLDFPDDLARIGTPFEAFIRHNAERGEYGPGDIEQQIAERVEVARQFLPHTLERVRPDGQVLKVHGVPLPGKGFITIYTDITTQRNYERLIENENAELDRRVRERTAELEGANAGLRKAKANLDLVAADLRLSEARLRLITDTVPAFIAYIDRHLVYRFANKGYADWTGRTKDTVIGQTVETVMGDELFQTLLPHLRKAQAGQQVGYEYSRVRADGRTVYARSTLVPEIGADGQVMGFFSLSLDVTEQVLAQNALLRAQKMEAVGELAGGLAHDFNNLLTVVLGNLAALQEKHAHATALMEYVDPAIQAARRGVEVIRQLLTFSRQQPLEPQSIEVGRLVLNLTRLLRSSLPSTITITTQLPEEALYAFADPHQLENALLNLAFNARDAMPEGGQLRIEIAPQTIRETTGGERQAAPGDYVRITVHDNGCGMDGATLARAFEPFFTTKRFDGGSGLGLSMVYGFVEQSHGMVHIESALGAGTAVILCLPAGSPTPASERSPACPAICSASGELVLLVEDEAEVRKIIRMQLVDLGYAVLEADNGVEALAMIEQVEEIACVISDVVMPGGVSGWQLAERARRLRPGLHVVLISGNAQDSAAGLAAELGIDPLYKPFSKEQLALAIHPGP</sequence>
<proteinExistence type="predicted"/>
<dbReference type="GO" id="GO:0000155">
    <property type="term" value="F:phosphorelay sensor kinase activity"/>
    <property type="evidence" value="ECO:0007669"/>
    <property type="project" value="InterPro"/>
</dbReference>
<dbReference type="SMART" id="SM00091">
    <property type="entry name" value="PAS"/>
    <property type="match status" value="2"/>
</dbReference>
<evidence type="ECO:0000313" key="10">
    <source>
        <dbReference type="Proteomes" id="UP000003165"/>
    </source>
</evidence>
<dbReference type="Pfam" id="PF00072">
    <property type="entry name" value="Response_reg"/>
    <property type="match status" value="1"/>
</dbReference>
<dbReference type="eggNOG" id="COG0784">
    <property type="taxonomic scope" value="Bacteria"/>
</dbReference>
<keyword evidence="10" id="KW-1185">Reference proteome</keyword>
<dbReference type="AlphaFoldDB" id="B9Z4D9"/>
<comment type="caution">
    <text evidence="9">The sequence shown here is derived from an EMBL/GenBank/DDBJ whole genome shotgun (WGS) entry which is preliminary data.</text>
</comment>
<dbReference type="PROSITE" id="PS50110">
    <property type="entry name" value="RESPONSE_REGULATORY"/>
    <property type="match status" value="1"/>
</dbReference>
<dbReference type="Gene3D" id="3.30.450.20">
    <property type="entry name" value="PAS domain"/>
    <property type="match status" value="2"/>
</dbReference>
<dbReference type="Pfam" id="PF08448">
    <property type="entry name" value="PAS_4"/>
    <property type="match status" value="1"/>
</dbReference>
<organism evidence="9 10">
    <name type="scientific">Pseudogulbenkiania ferrooxidans 2002</name>
    <dbReference type="NCBI Taxonomy" id="279714"/>
    <lineage>
        <taxon>Bacteria</taxon>
        <taxon>Pseudomonadati</taxon>
        <taxon>Pseudomonadota</taxon>
        <taxon>Betaproteobacteria</taxon>
        <taxon>Neisseriales</taxon>
        <taxon>Chromobacteriaceae</taxon>
        <taxon>Pseudogulbenkiania</taxon>
    </lineage>
</organism>
<keyword evidence="3 4" id="KW-0597">Phosphoprotein</keyword>
<feature type="domain" description="Histidine kinase" evidence="5">
    <location>
        <begin position="362"/>
        <end position="584"/>
    </location>
</feature>
<dbReference type="SUPFAM" id="SSF55785">
    <property type="entry name" value="PYP-like sensor domain (PAS domain)"/>
    <property type="match status" value="2"/>
</dbReference>
<dbReference type="Proteomes" id="UP000003165">
    <property type="component" value="Unassembled WGS sequence"/>
</dbReference>
<keyword evidence="9" id="KW-0418">Kinase</keyword>
<dbReference type="SMART" id="SM00448">
    <property type="entry name" value="REC"/>
    <property type="match status" value="1"/>
</dbReference>
<dbReference type="Gene3D" id="1.10.287.130">
    <property type="match status" value="1"/>
</dbReference>
<dbReference type="InterPro" id="IPR036890">
    <property type="entry name" value="HATPase_C_sf"/>
</dbReference>
<feature type="domain" description="PAS" evidence="7">
    <location>
        <begin position="225"/>
        <end position="295"/>
    </location>
</feature>
<dbReference type="Gene3D" id="3.30.565.10">
    <property type="entry name" value="Histidine kinase-like ATPase, C-terminal domain"/>
    <property type="match status" value="1"/>
</dbReference>
<gene>
    <name evidence="9" type="ORF">FuraDRAFT_2224</name>
</gene>
<evidence type="ECO:0000256" key="2">
    <source>
        <dbReference type="ARBA" id="ARBA00012438"/>
    </source>
</evidence>
<evidence type="ECO:0000256" key="3">
    <source>
        <dbReference type="ARBA" id="ARBA00022553"/>
    </source>
</evidence>
<dbReference type="PROSITE" id="PS50113">
    <property type="entry name" value="PAC"/>
    <property type="match status" value="1"/>
</dbReference>
<evidence type="ECO:0000256" key="1">
    <source>
        <dbReference type="ARBA" id="ARBA00000085"/>
    </source>
</evidence>
<dbReference type="InterPro" id="IPR000700">
    <property type="entry name" value="PAS-assoc_C"/>
</dbReference>
<dbReference type="CDD" id="cd00130">
    <property type="entry name" value="PAS"/>
    <property type="match status" value="1"/>
</dbReference>
<dbReference type="EMBL" id="ACIS01000005">
    <property type="protein sequence ID" value="EEG08716.1"/>
    <property type="molecule type" value="Genomic_DNA"/>
</dbReference>
<evidence type="ECO:0000259" key="7">
    <source>
        <dbReference type="PROSITE" id="PS50112"/>
    </source>
</evidence>
<evidence type="ECO:0000313" key="9">
    <source>
        <dbReference type="EMBL" id="EEG08716.1"/>
    </source>
</evidence>
<dbReference type="SUPFAM" id="SSF47384">
    <property type="entry name" value="Homodimeric domain of signal transducing histidine kinase"/>
    <property type="match status" value="1"/>
</dbReference>
<evidence type="ECO:0000259" key="5">
    <source>
        <dbReference type="PROSITE" id="PS50109"/>
    </source>
</evidence>
<comment type="catalytic activity">
    <reaction evidence="1">
        <text>ATP + protein L-histidine = ADP + protein N-phospho-L-histidine.</text>
        <dbReference type="EC" id="2.7.13.3"/>
    </reaction>
</comment>
<dbReference type="InterPro" id="IPR013656">
    <property type="entry name" value="PAS_4"/>
</dbReference>
<dbReference type="eggNOG" id="COG4191">
    <property type="taxonomic scope" value="Bacteria"/>
</dbReference>
<feature type="domain" description="Response regulatory" evidence="6">
    <location>
        <begin position="605"/>
        <end position="720"/>
    </location>
</feature>
<dbReference type="InterPro" id="IPR005467">
    <property type="entry name" value="His_kinase_dom"/>
</dbReference>
<dbReference type="PANTHER" id="PTHR43065:SF42">
    <property type="entry name" value="TWO-COMPONENT SENSOR PPRA"/>
    <property type="match status" value="1"/>
</dbReference>